<feature type="compositionally biased region" description="Acidic residues" evidence="14">
    <location>
        <begin position="339"/>
        <end position="352"/>
    </location>
</feature>
<dbReference type="PIRSF" id="PIRSF005225">
    <property type="entry name" value="LAG1_LAC1"/>
    <property type="match status" value="1"/>
</dbReference>
<comment type="pathway">
    <text evidence="3">Sphingolipid metabolism.</text>
</comment>
<feature type="compositionally biased region" description="Basic and acidic residues" evidence="14">
    <location>
        <begin position="353"/>
        <end position="362"/>
    </location>
</feature>
<sequence length="362" mass="43167">MEAFSNWLWKDEFWLPPGVSFKDLQDKPGFYYAKPRDLPMMVVYAIGLFVLRLLFERVVTKPLAKKLNIRDKTKKPVENECLEKVYKDKRSPSEDHMRSLAKALNWSNKKVDNWFRRRRNQDRPKLTKKLAEASWRCFFYLVSFTFGMSFLVQAPWFWDNLKCWTDYPRQTLWPSVYYYYMLEGGFYISLLFSIMRDNRRKDFVEQLIHHTATIFLILFSYVANFVRVGSLVMAIHDISDIILECAKCFVYAKMQVLADNLFTLFAIVFIVSRIIIYPYVVIHTTWVKSMWLFRPYPGYYFFNALLMVLQLLHIFWSAIIIKMAVKMAAVGKLEKDDRSDVEEETSDDEENDTDNHVLKKME</sequence>
<evidence type="ECO:0000256" key="12">
    <source>
        <dbReference type="PROSITE-ProRule" id="PRU00205"/>
    </source>
</evidence>
<dbReference type="SMART" id="SM00724">
    <property type="entry name" value="TLC"/>
    <property type="match status" value="1"/>
</dbReference>
<evidence type="ECO:0000313" key="19">
    <source>
        <dbReference type="Proteomes" id="UP001642483"/>
    </source>
</evidence>
<dbReference type="PROSITE" id="PS50071">
    <property type="entry name" value="HOMEOBOX_2"/>
    <property type="match status" value="1"/>
</dbReference>
<feature type="domain" description="Homeobox" evidence="16">
    <location>
        <begin position="82"/>
        <end position="125"/>
    </location>
</feature>
<comment type="pathway">
    <text evidence="2">Lipid metabolism; sphingolipid metabolism.</text>
</comment>
<dbReference type="SMART" id="SM00389">
    <property type="entry name" value="HOX"/>
    <property type="match status" value="1"/>
</dbReference>
<keyword evidence="11 13" id="KW-0539">Nucleus</keyword>
<evidence type="ECO:0000256" key="5">
    <source>
        <dbReference type="ARBA" id="ARBA00022692"/>
    </source>
</evidence>
<evidence type="ECO:0000256" key="9">
    <source>
        <dbReference type="ARBA" id="ARBA00023136"/>
    </source>
</evidence>
<protein>
    <submittedName>
        <fullName evidence="18">Uncharacterized protein</fullName>
    </submittedName>
</protein>
<feature type="transmembrane region" description="Helical" evidence="15">
    <location>
        <begin position="300"/>
        <end position="325"/>
    </location>
</feature>
<evidence type="ECO:0000256" key="6">
    <source>
        <dbReference type="ARBA" id="ARBA00022824"/>
    </source>
</evidence>
<proteinExistence type="predicted"/>
<dbReference type="InterPro" id="IPR009057">
    <property type="entry name" value="Homeodomain-like_sf"/>
</dbReference>
<dbReference type="InterPro" id="IPR001356">
    <property type="entry name" value="HD"/>
</dbReference>
<feature type="transmembrane region" description="Helical" evidence="15">
    <location>
        <begin position="177"/>
        <end position="195"/>
    </location>
</feature>
<evidence type="ECO:0000256" key="2">
    <source>
        <dbReference type="ARBA" id="ARBA00004760"/>
    </source>
</evidence>
<dbReference type="EMBL" id="CAWYQH010000152">
    <property type="protein sequence ID" value="CAK8696073.1"/>
    <property type="molecule type" value="Genomic_DNA"/>
</dbReference>
<keyword evidence="4" id="KW-0808">Transferase</keyword>
<keyword evidence="5 12" id="KW-0812">Transmembrane</keyword>
<evidence type="ECO:0000256" key="15">
    <source>
        <dbReference type="SAM" id="Phobius"/>
    </source>
</evidence>
<dbReference type="SUPFAM" id="SSF46689">
    <property type="entry name" value="Homeodomain-like"/>
    <property type="match status" value="1"/>
</dbReference>
<evidence type="ECO:0000256" key="8">
    <source>
        <dbReference type="ARBA" id="ARBA00023098"/>
    </source>
</evidence>
<feature type="region of interest" description="Disordered" evidence="14">
    <location>
        <begin position="334"/>
        <end position="362"/>
    </location>
</feature>
<keyword evidence="11 13" id="KW-0238">DNA-binding</keyword>
<gene>
    <name evidence="18" type="ORF">CVLEPA_LOCUS29262</name>
</gene>
<evidence type="ECO:0000256" key="11">
    <source>
        <dbReference type="PROSITE-ProRule" id="PRU00108"/>
    </source>
</evidence>
<dbReference type="PROSITE" id="PS50922">
    <property type="entry name" value="TLC"/>
    <property type="match status" value="1"/>
</dbReference>
<feature type="transmembrane region" description="Helical" evidence="15">
    <location>
        <begin position="38"/>
        <end position="55"/>
    </location>
</feature>
<keyword evidence="8" id="KW-0443">Lipid metabolism</keyword>
<evidence type="ECO:0000256" key="7">
    <source>
        <dbReference type="ARBA" id="ARBA00022989"/>
    </source>
</evidence>
<reference evidence="18 19" key="1">
    <citation type="submission" date="2024-02" db="EMBL/GenBank/DDBJ databases">
        <authorList>
            <person name="Daric V."/>
            <person name="Darras S."/>
        </authorList>
    </citation>
    <scope>NUCLEOTIDE SEQUENCE [LARGE SCALE GENOMIC DNA]</scope>
</reference>
<dbReference type="Proteomes" id="UP001642483">
    <property type="component" value="Unassembled WGS sequence"/>
</dbReference>
<keyword evidence="9 12" id="KW-0472">Membrane</keyword>
<evidence type="ECO:0000256" key="10">
    <source>
        <dbReference type="ARBA" id="ARBA00049036"/>
    </source>
</evidence>
<evidence type="ECO:0000259" key="16">
    <source>
        <dbReference type="PROSITE" id="PS50071"/>
    </source>
</evidence>
<name>A0ABP0GXQ6_CLALP</name>
<accession>A0ABP0GXQ6</accession>
<evidence type="ECO:0000256" key="3">
    <source>
        <dbReference type="ARBA" id="ARBA00004991"/>
    </source>
</evidence>
<dbReference type="CDD" id="cd00086">
    <property type="entry name" value="homeodomain"/>
    <property type="match status" value="1"/>
</dbReference>
<keyword evidence="6" id="KW-0256">Endoplasmic reticulum</keyword>
<evidence type="ECO:0000259" key="17">
    <source>
        <dbReference type="PROSITE" id="PS50922"/>
    </source>
</evidence>
<dbReference type="Pfam" id="PF03798">
    <property type="entry name" value="TRAM_LAG1_CLN8"/>
    <property type="match status" value="1"/>
</dbReference>
<dbReference type="Gene3D" id="1.10.10.60">
    <property type="entry name" value="Homeodomain-like"/>
    <property type="match status" value="1"/>
</dbReference>
<feature type="transmembrane region" description="Helical" evidence="15">
    <location>
        <begin position="137"/>
        <end position="157"/>
    </location>
</feature>
<evidence type="ECO:0000256" key="14">
    <source>
        <dbReference type="SAM" id="MobiDB-lite"/>
    </source>
</evidence>
<feature type="domain" description="TLC" evidence="17">
    <location>
        <begin position="128"/>
        <end position="329"/>
    </location>
</feature>
<dbReference type="PANTHER" id="PTHR12560:SF0">
    <property type="entry name" value="LD18904P"/>
    <property type="match status" value="1"/>
</dbReference>
<keyword evidence="19" id="KW-1185">Reference proteome</keyword>
<organism evidence="18 19">
    <name type="scientific">Clavelina lepadiformis</name>
    <name type="common">Light-bulb sea squirt</name>
    <name type="synonym">Ascidia lepadiformis</name>
    <dbReference type="NCBI Taxonomy" id="159417"/>
    <lineage>
        <taxon>Eukaryota</taxon>
        <taxon>Metazoa</taxon>
        <taxon>Chordata</taxon>
        <taxon>Tunicata</taxon>
        <taxon>Ascidiacea</taxon>
        <taxon>Aplousobranchia</taxon>
        <taxon>Clavelinidae</taxon>
        <taxon>Clavelina</taxon>
    </lineage>
</organism>
<feature type="DNA-binding region" description="Homeobox" evidence="11">
    <location>
        <begin position="84"/>
        <end position="126"/>
    </location>
</feature>
<dbReference type="Pfam" id="PF00046">
    <property type="entry name" value="Homeodomain"/>
    <property type="match status" value="1"/>
</dbReference>
<dbReference type="PANTHER" id="PTHR12560">
    <property type="entry name" value="LONGEVITY ASSURANCE FACTOR 1 LAG1"/>
    <property type="match status" value="1"/>
</dbReference>
<evidence type="ECO:0000256" key="1">
    <source>
        <dbReference type="ARBA" id="ARBA00004477"/>
    </source>
</evidence>
<evidence type="ECO:0000256" key="13">
    <source>
        <dbReference type="RuleBase" id="RU000682"/>
    </source>
</evidence>
<comment type="catalytic activity">
    <reaction evidence="10">
        <text>sphinganine + octadecanoyl-CoA = N-(octadecanoyl)-sphinganine + CoA + H(+)</text>
        <dbReference type="Rhea" id="RHEA:36547"/>
        <dbReference type="ChEBI" id="CHEBI:15378"/>
        <dbReference type="ChEBI" id="CHEBI:57287"/>
        <dbReference type="ChEBI" id="CHEBI:57394"/>
        <dbReference type="ChEBI" id="CHEBI:57817"/>
        <dbReference type="ChEBI" id="CHEBI:67033"/>
    </reaction>
    <physiologicalReaction direction="left-to-right" evidence="10">
        <dbReference type="Rhea" id="RHEA:36548"/>
    </physiologicalReaction>
</comment>
<dbReference type="InterPro" id="IPR006634">
    <property type="entry name" value="TLC-dom"/>
</dbReference>
<evidence type="ECO:0000313" key="18">
    <source>
        <dbReference type="EMBL" id="CAK8696073.1"/>
    </source>
</evidence>
<feature type="transmembrane region" description="Helical" evidence="15">
    <location>
        <begin position="261"/>
        <end position="280"/>
    </location>
</feature>
<keyword evidence="11 13" id="KW-0371">Homeobox</keyword>
<dbReference type="InterPro" id="IPR016439">
    <property type="entry name" value="Lag1/Lac1-like"/>
</dbReference>
<comment type="subcellular location">
    <subcellularLocation>
        <location evidence="1">Endoplasmic reticulum membrane</location>
        <topology evidence="1">Multi-pass membrane protein</topology>
    </subcellularLocation>
    <subcellularLocation>
        <location evidence="11 13">Nucleus</location>
    </subcellularLocation>
</comment>
<keyword evidence="7 15" id="KW-1133">Transmembrane helix</keyword>
<evidence type="ECO:0000256" key="4">
    <source>
        <dbReference type="ARBA" id="ARBA00022679"/>
    </source>
</evidence>
<comment type="caution">
    <text evidence="18">The sequence shown here is derived from an EMBL/GenBank/DDBJ whole genome shotgun (WGS) entry which is preliminary data.</text>
</comment>